<dbReference type="Proteomes" id="UP000243498">
    <property type="component" value="Unassembled WGS sequence"/>
</dbReference>
<name>A0A162JS07_METRR</name>
<dbReference type="PANTHER" id="PTHR24148">
    <property type="entry name" value="ANKYRIN REPEAT DOMAIN-CONTAINING PROTEIN 39 HOMOLOG-RELATED"/>
    <property type="match status" value="1"/>
</dbReference>
<reference evidence="2 3" key="1">
    <citation type="journal article" date="2016" name="Genome Biol. Evol.">
        <title>Divergent and convergent evolution of fungal pathogenicity.</title>
        <authorList>
            <person name="Shang Y."/>
            <person name="Xiao G."/>
            <person name="Zheng P."/>
            <person name="Cen K."/>
            <person name="Zhan S."/>
            <person name="Wang C."/>
        </authorList>
    </citation>
    <scope>NUCLEOTIDE SEQUENCE [LARGE SCALE GENOMIC DNA]</scope>
    <source>
        <strain evidence="2 3">RCEF 4871</strain>
    </source>
</reference>
<evidence type="ECO:0000313" key="2">
    <source>
        <dbReference type="EMBL" id="OAA46373.1"/>
    </source>
</evidence>
<dbReference type="AlphaFoldDB" id="A0A162JS07"/>
<dbReference type="InterPro" id="IPR052895">
    <property type="entry name" value="HetReg/Transcr_Mod"/>
</dbReference>
<evidence type="ECO:0000313" key="3">
    <source>
        <dbReference type="Proteomes" id="UP000243498"/>
    </source>
</evidence>
<organism evidence="2 3">
    <name type="scientific">Metarhizium rileyi (strain RCEF 4871)</name>
    <name type="common">Nomuraea rileyi</name>
    <dbReference type="NCBI Taxonomy" id="1649241"/>
    <lineage>
        <taxon>Eukaryota</taxon>
        <taxon>Fungi</taxon>
        <taxon>Dikarya</taxon>
        <taxon>Ascomycota</taxon>
        <taxon>Pezizomycotina</taxon>
        <taxon>Sordariomycetes</taxon>
        <taxon>Hypocreomycetidae</taxon>
        <taxon>Hypocreales</taxon>
        <taxon>Clavicipitaceae</taxon>
        <taxon>Metarhizium</taxon>
    </lineage>
</organism>
<dbReference type="OMA" id="QANHKER"/>
<accession>A0A162JS07</accession>
<protein>
    <submittedName>
        <fullName evidence="2">Heterokaryon incompatibility</fullName>
    </submittedName>
</protein>
<dbReference type="Pfam" id="PF23397">
    <property type="entry name" value="DUF7104"/>
    <property type="match status" value="4"/>
</dbReference>
<feature type="domain" description="Heterokaryon incompatibility" evidence="1">
    <location>
        <begin position="48"/>
        <end position="206"/>
    </location>
</feature>
<dbReference type="Pfam" id="PF06985">
    <property type="entry name" value="HET"/>
    <property type="match status" value="1"/>
</dbReference>
<dbReference type="Gene3D" id="1.20.5.340">
    <property type="match status" value="1"/>
</dbReference>
<gene>
    <name evidence="2" type="ORF">NOR_03126</name>
</gene>
<evidence type="ECO:0000259" key="1">
    <source>
        <dbReference type="Pfam" id="PF06985"/>
    </source>
</evidence>
<dbReference type="OrthoDB" id="2157530at2759"/>
<dbReference type="InterPro" id="IPR055530">
    <property type="entry name" value="DUF7104"/>
</dbReference>
<proteinExistence type="predicted"/>
<keyword evidence="3" id="KW-1185">Reference proteome</keyword>
<dbReference type="InterPro" id="IPR010730">
    <property type="entry name" value="HET"/>
</dbReference>
<comment type="caution">
    <text evidence="2">The sequence shown here is derived from an EMBL/GenBank/DDBJ whole genome shotgun (WGS) entry which is preliminary data.</text>
</comment>
<sequence length="627" mass="71655">MRYFSYTPLDLDRPGFRLLRLFKGTHGTDVSGDLFDAWFDRPESIMPFEALSYTWGDPIFTETIFLDKRRLDITNNLYLALQYLRRKDRDRILWIDAICIDQKNFAERGHQVQHMGELYASADTVICWLGTATYETKVIMDSLRLLHKKSIQYASGGWNTSNWTDLWSSIQPALARNHSQLLARQQTGLEILLKADWFKRVWIIQEVANAKSAQVQCGNQAVSTNVFGLAPELLSIPVEPHCKAVLDVMPGPLRRSSWWNESRDLYSLLKHFRSSEALDPRDLVFALLGISSDMQPTAHIMADYTKTIEDVTRELSQYLYHVKEFQSSSIQEFLRNLEPYNITALRRLASSQGELRHILASIRRILQRKEDARISETVVEAAASNVRHGREIMDYLCQHANIHLSITENVAATAAANKKQGMDILLLLFQHAKTEIPITERVVKAAIRNSVQIMELLLQHTWTDFPITENVVKAATMNRTWGGYEALAFLFQISRKEIPITKELVIAGALNRNWASHVVPFLLQHAKTEIPMTKELLESAAKNKNLAKEVMVLLLEPGEVPVAEDVVDSMMKFLRKELTPSSANEQDITTSKKTALDLISRLGGRYFLEELLESPRRPLVRKRRAGE</sequence>
<dbReference type="PANTHER" id="PTHR24148:SF73">
    <property type="entry name" value="HET DOMAIN PROTEIN (AFU_ORTHOLOGUE AFUA_8G01020)"/>
    <property type="match status" value="1"/>
</dbReference>
<dbReference type="EMBL" id="AZHC01000007">
    <property type="protein sequence ID" value="OAA46373.1"/>
    <property type="molecule type" value="Genomic_DNA"/>
</dbReference>
<dbReference type="STRING" id="1081105.A0A162JS07"/>